<dbReference type="InterPro" id="IPR012337">
    <property type="entry name" value="RNaseH-like_sf"/>
</dbReference>
<evidence type="ECO:0000313" key="2">
    <source>
        <dbReference type="EMBL" id="KAJ9578040.1"/>
    </source>
</evidence>
<dbReference type="GO" id="GO:0004523">
    <property type="term" value="F:RNA-DNA hybrid ribonuclease activity"/>
    <property type="evidence" value="ECO:0007669"/>
    <property type="project" value="InterPro"/>
</dbReference>
<dbReference type="Proteomes" id="UP001233999">
    <property type="component" value="Unassembled WGS sequence"/>
</dbReference>
<feature type="non-terminal residue" evidence="2">
    <location>
        <position position="1"/>
    </location>
</feature>
<reference evidence="2" key="1">
    <citation type="journal article" date="2023" name="IScience">
        <title>Live-bearing cockroach genome reveals convergent evolutionary mechanisms linked to viviparity in insects and beyond.</title>
        <authorList>
            <person name="Fouks B."/>
            <person name="Harrison M.C."/>
            <person name="Mikhailova A.A."/>
            <person name="Marchal E."/>
            <person name="English S."/>
            <person name="Carruthers M."/>
            <person name="Jennings E.C."/>
            <person name="Chiamaka E.L."/>
            <person name="Frigard R.A."/>
            <person name="Pippel M."/>
            <person name="Attardo G.M."/>
            <person name="Benoit J.B."/>
            <person name="Bornberg-Bauer E."/>
            <person name="Tobe S.S."/>
        </authorList>
    </citation>
    <scope>NUCLEOTIDE SEQUENCE</scope>
    <source>
        <strain evidence="2">Stay&amp;Tobe</strain>
    </source>
</reference>
<dbReference type="GO" id="GO:0003676">
    <property type="term" value="F:nucleic acid binding"/>
    <property type="evidence" value="ECO:0007669"/>
    <property type="project" value="InterPro"/>
</dbReference>
<dbReference type="InterPro" id="IPR036397">
    <property type="entry name" value="RNaseH_sf"/>
</dbReference>
<evidence type="ECO:0000259" key="1">
    <source>
        <dbReference type="PROSITE" id="PS50879"/>
    </source>
</evidence>
<feature type="domain" description="RNase H type-1" evidence="1">
    <location>
        <begin position="1"/>
        <end position="70"/>
    </location>
</feature>
<organism evidence="2 3">
    <name type="scientific">Diploptera punctata</name>
    <name type="common">Pacific beetle cockroach</name>
    <dbReference type="NCBI Taxonomy" id="6984"/>
    <lineage>
        <taxon>Eukaryota</taxon>
        <taxon>Metazoa</taxon>
        <taxon>Ecdysozoa</taxon>
        <taxon>Arthropoda</taxon>
        <taxon>Hexapoda</taxon>
        <taxon>Insecta</taxon>
        <taxon>Pterygota</taxon>
        <taxon>Neoptera</taxon>
        <taxon>Polyneoptera</taxon>
        <taxon>Dictyoptera</taxon>
        <taxon>Blattodea</taxon>
        <taxon>Blaberoidea</taxon>
        <taxon>Blaberidae</taxon>
        <taxon>Diplopterinae</taxon>
        <taxon>Diploptera</taxon>
    </lineage>
</organism>
<dbReference type="Gene3D" id="3.30.420.10">
    <property type="entry name" value="Ribonuclease H-like superfamily/Ribonuclease H"/>
    <property type="match status" value="1"/>
</dbReference>
<sequence>VIFSLFADSKVAIQAITSNQTPENETILECRKLLKYLNNQNKLIVFQWIPSHIGIVGNEIADGLAKKGTKIQITTHPNSNHHRKIEEINKAFQMENLKEKLQQPEGNHGKKL</sequence>
<keyword evidence="3" id="KW-1185">Reference proteome</keyword>
<dbReference type="SUPFAM" id="SSF53098">
    <property type="entry name" value="Ribonuclease H-like"/>
    <property type="match status" value="1"/>
</dbReference>
<gene>
    <name evidence="2" type="ORF">L9F63_025100</name>
</gene>
<proteinExistence type="predicted"/>
<evidence type="ECO:0000313" key="3">
    <source>
        <dbReference type="Proteomes" id="UP001233999"/>
    </source>
</evidence>
<name>A0AAD7ZCW7_DIPPU</name>
<accession>A0AAD7ZCW7</accession>
<reference evidence="2" key="2">
    <citation type="submission" date="2023-05" db="EMBL/GenBank/DDBJ databases">
        <authorList>
            <person name="Fouks B."/>
        </authorList>
    </citation>
    <scope>NUCLEOTIDE SEQUENCE</scope>
    <source>
        <strain evidence="2">Stay&amp;Tobe</strain>
        <tissue evidence="2">Testes</tissue>
    </source>
</reference>
<dbReference type="CDD" id="cd09276">
    <property type="entry name" value="Rnase_HI_RT_non_LTR"/>
    <property type="match status" value="1"/>
</dbReference>
<comment type="caution">
    <text evidence="2">The sequence shown here is derived from an EMBL/GenBank/DDBJ whole genome shotgun (WGS) entry which is preliminary data.</text>
</comment>
<protein>
    <recommendedName>
        <fullName evidence="1">RNase H type-1 domain-containing protein</fullName>
    </recommendedName>
</protein>
<dbReference type="AlphaFoldDB" id="A0AAD7ZCW7"/>
<dbReference type="Pfam" id="PF00075">
    <property type="entry name" value="RNase_H"/>
    <property type="match status" value="1"/>
</dbReference>
<dbReference type="InterPro" id="IPR002156">
    <property type="entry name" value="RNaseH_domain"/>
</dbReference>
<dbReference type="EMBL" id="JASPKZ010009071">
    <property type="protein sequence ID" value="KAJ9578040.1"/>
    <property type="molecule type" value="Genomic_DNA"/>
</dbReference>
<dbReference type="PROSITE" id="PS50879">
    <property type="entry name" value="RNASE_H_1"/>
    <property type="match status" value="1"/>
</dbReference>